<dbReference type="InterPro" id="IPR003034">
    <property type="entry name" value="SAP_dom"/>
</dbReference>
<gene>
    <name evidence="4" type="ORF">PCAL00307_LOCUS8543</name>
    <name evidence="5" type="ORF">PECAL_2P29590</name>
</gene>
<dbReference type="SUPFAM" id="SSF47323">
    <property type="entry name" value="Anticodon-binding domain of a subclass of class I aminoacyl-tRNA synthetases"/>
    <property type="match status" value="5"/>
</dbReference>
<dbReference type="GO" id="GO:0006418">
    <property type="term" value="P:tRNA aminoacylation for protein translation"/>
    <property type="evidence" value="ECO:0007669"/>
    <property type="project" value="InterPro"/>
</dbReference>
<keyword evidence="6" id="KW-1185">Reference proteome</keyword>
<feature type="region of interest" description="Disordered" evidence="1">
    <location>
        <begin position="463"/>
        <end position="484"/>
    </location>
</feature>
<proteinExistence type="predicted"/>
<evidence type="ECO:0000256" key="2">
    <source>
        <dbReference type="SAM" id="SignalP"/>
    </source>
</evidence>
<evidence type="ECO:0000259" key="3">
    <source>
        <dbReference type="PROSITE" id="PS50800"/>
    </source>
</evidence>
<evidence type="ECO:0000313" key="6">
    <source>
        <dbReference type="Proteomes" id="UP000789595"/>
    </source>
</evidence>
<dbReference type="SMART" id="SM00513">
    <property type="entry name" value="SAP"/>
    <property type="match status" value="1"/>
</dbReference>
<feature type="compositionally biased region" description="Low complexity" evidence="1">
    <location>
        <begin position="463"/>
        <end position="477"/>
    </location>
</feature>
<reference evidence="4" key="1">
    <citation type="submission" date="2021-01" db="EMBL/GenBank/DDBJ databases">
        <authorList>
            <person name="Corre E."/>
            <person name="Pelletier E."/>
            <person name="Niang G."/>
            <person name="Scheremetjew M."/>
            <person name="Finn R."/>
            <person name="Kale V."/>
            <person name="Holt S."/>
            <person name="Cochrane G."/>
            <person name="Meng A."/>
            <person name="Brown T."/>
            <person name="Cohen L."/>
        </authorList>
    </citation>
    <scope>NUCLEOTIDE SEQUENCE</scope>
    <source>
        <strain evidence="4">CCMP1756</strain>
    </source>
</reference>
<protein>
    <recommendedName>
        <fullName evidence="3">SAP domain-containing protein</fullName>
    </recommendedName>
</protein>
<name>A0A7S3ZT26_9STRA</name>
<keyword evidence="2" id="KW-0732">Signal</keyword>
<feature type="region of interest" description="Disordered" evidence="1">
    <location>
        <begin position="223"/>
        <end position="253"/>
    </location>
</feature>
<organism evidence="4">
    <name type="scientific">Pelagomonas calceolata</name>
    <dbReference type="NCBI Taxonomy" id="35677"/>
    <lineage>
        <taxon>Eukaryota</taxon>
        <taxon>Sar</taxon>
        <taxon>Stramenopiles</taxon>
        <taxon>Ochrophyta</taxon>
        <taxon>Pelagophyceae</taxon>
        <taxon>Pelagomonadales</taxon>
        <taxon>Pelagomonadaceae</taxon>
        <taxon>Pelagomonas</taxon>
    </lineage>
</organism>
<dbReference type="InterPro" id="IPR009080">
    <property type="entry name" value="tRNAsynth_Ia_anticodon-bd"/>
</dbReference>
<sequence>MTMRRCLTLLALAGCRAFLPRPPLITRLRPLRESAGDDFLESLFEEADQRVVDDTPDRPPRNYDAAPYAEHDYERAQDDDGSSVDVAAVDALLAERVQMKRRRLFDEADAIRDELQRVHGVSVWDRERVWRTGRGGGRNQRQRGPPRSLPACGHDYECGNSDSSQSGMGVDEIDAILAERLQCKFRRDFQRADALQEELFSMGVRVHDGLKLWRDDGGGFGDEMGRNAKAGRQRNSRQDRATYTMDPDSDDVDDDEKIEIEKLVAQRLEAKFERDYATADQIREQLQNEYDVKVDDRKRKWMVGDRPFRGAPDLNAPYTRRGGGDVEDVAKVEELVEERADAKARRDYAAADAIRDQLNAMGISVDDRSREWRVADAPYARARGDSASVDVATVEALVAERSSAKIAGEYDTADAIRDRLRTEFGVSVDDRVKEWVVDGRPAAAPAAPAPVVDDEPFVVVDAPAAEEPAAAAEEAPAGGQSEEELSALTVPALKDLCRAAGLKVGGKKAELVERILRGSN</sequence>
<dbReference type="EMBL" id="HBIW01010014">
    <property type="protein sequence ID" value="CAE0693107.1"/>
    <property type="molecule type" value="Transcribed_RNA"/>
</dbReference>
<dbReference type="AlphaFoldDB" id="A0A7S3ZT26"/>
<evidence type="ECO:0000313" key="5">
    <source>
        <dbReference type="EMBL" id="CAH0369818.1"/>
    </source>
</evidence>
<feature type="signal peptide" evidence="2">
    <location>
        <begin position="1"/>
        <end position="17"/>
    </location>
</feature>
<dbReference type="OrthoDB" id="47021at2759"/>
<dbReference type="Gene3D" id="1.20.120.1910">
    <property type="entry name" value="Cysteine-tRNA ligase, C-terminal anti-codon recognition domain"/>
    <property type="match status" value="5"/>
</dbReference>
<dbReference type="InterPro" id="IPR036361">
    <property type="entry name" value="SAP_dom_sf"/>
</dbReference>
<dbReference type="PROSITE" id="PS50800">
    <property type="entry name" value="SAP"/>
    <property type="match status" value="1"/>
</dbReference>
<feature type="domain" description="SAP" evidence="3">
    <location>
        <begin position="485"/>
        <end position="519"/>
    </location>
</feature>
<dbReference type="Proteomes" id="UP000789595">
    <property type="component" value="Unassembled WGS sequence"/>
</dbReference>
<accession>A0A7S3ZT26</accession>
<evidence type="ECO:0000256" key="1">
    <source>
        <dbReference type="SAM" id="MobiDB-lite"/>
    </source>
</evidence>
<dbReference type="EMBL" id="CAKKNE010000002">
    <property type="protein sequence ID" value="CAH0369818.1"/>
    <property type="molecule type" value="Genomic_DNA"/>
</dbReference>
<dbReference type="GO" id="GO:0004812">
    <property type="term" value="F:aminoacyl-tRNA ligase activity"/>
    <property type="evidence" value="ECO:0007669"/>
    <property type="project" value="InterPro"/>
</dbReference>
<feature type="region of interest" description="Disordered" evidence="1">
    <location>
        <begin position="133"/>
        <end position="153"/>
    </location>
</feature>
<feature type="chain" id="PRO_5035593605" description="SAP domain-containing protein" evidence="2">
    <location>
        <begin position="18"/>
        <end position="520"/>
    </location>
</feature>
<dbReference type="Pfam" id="PF02037">
    <property type="entry name" value="SAP"/>
    <property type="match status" value="1"/>
</dbReference>
<dbReference type="GO" id="GO:0005524">
    <property type="term" value="F:ATP binding"/>
    <property type="evidence" value="ECO:0007669"/>
    <property type="project" value="InterPro"/>
</dbReference>
<dbReference type="SUPFAM" id="SSF68906">
    <property type="entry name" value="SAP domain"/>
    <property type="match status" value="1"/>
</dbReference>
<dbReference type="Pfam" id="PF23493">
    <property type="entry name" value="CysS_C"/>
    <property type="match status" value="1"/>
</dbReference>
<dbReference type="Gene3D" id="1.10.720.30">
    <property type="entry name" value="SAP domain"/>
    <property type="match status" value="1"/>
</dbReference>
<reference evidence="5" key="2">
    <citation type="submission" date="2021-11" db="EMBL/GenBank/DDBJ databases">
        <authorList>
            <consortium name="Genoscope - CEA"/>
            <person name="William W."/>
        </authorList>
    </citation>
    <scope>NUCLEOTIDE SEQUENCE</scope>
</reference>
<evidence type="ECO:0000313" key="4">
    <source>
        <dbReference type="EMBL" id="CAE0693107.1"/>
    </source>
</evidence>
<dbReference type="InterPro" id="IPR056411">
    <property type="entry name" value="CysS_C"/>
</dbReference>